<reference evidence="3 4" key="1">
    <citation type="submission" date="2017-09" db="EMBL/GenBank/DDBJ databases">
        <title>WGS assembly of Aquilegia coerulea Goldsmith.</title>
        <authorList>
            <person name="Hodges S."/>
            <person name="Kramer E."/>
            <person name="Nordborg M."/>
            <person name="Tomkins J."/>
            <person name="Borevitz J."/>
            <person name="Derieg N."/>
            <person name="Yan J."/>
            <person name="Mihaltcheva S."/>
            <person name="Hayes R.D."/>
            <person name="Rokhsar D."/>
        </authorList>
    </citation>
    <scope>NUCLEOTIDE SEQUENCE [LARGE SCALE GENOMIC DNA]</scope>
    <source>
        <strain evidence="4">cv. Goldsmith</strain>
    </source>
</reference>
<evidence type="ECO:0000313" key="3">
    <source>
        <dbReference type="EMBL" id="PIA56865.1"/>
    </source>
</evidence>
<dbReference type="FunCoup" id="A0A2G5EM66">
    <property type="interactions" value="1164"/>
</dbReference>
<dbReference type="InterPro" id="IPR001810">
    <property type="entry name" value="F-box_dom"/>
</dbReference>
<feature type="region of interest" description="Disordered" evidence="1">
    <location>
        <begin position="1"/>
        <end position="26"/>
    </location>
</feature>
<dbReference type="Proteomes" id="UP000230069">
    <property type="component" value="Unassembled WGS sequence"/>
</dbReference>
<dbReference type="SUPFAM" id="SSF81383">
    <property type="entry name" value="F-box domain"/>
    <property type="match status" value="1"/>
</dbReference>
<dbReference type="SMART" id="SM00579">
    <property type="entry name" value="FBD"/>
    <property type="match status" value="1"/>
</dbReference>
<evidence type="ECO:0000259" key="2">
    <source>
        <dbReference type="PROSITE" id="PS50181"/>
    </source>
</evidence>
<feature type="domain" description="F-box" evidence="2">
    <location>
        <begin position="51"/>
        <end position="88"/>
    </location>
</feature>
<organism evidence="3 4">
    <name type="scientific">Aquilegia coerulea</name>
    <name type="common">Rocky mountain columbine</name>
    <dbReference type="NCBI Taxonomy" id="218851"/>
    <lineage>
        <taxon>Eukaryota</taxon>
        <taxon>Viridiplantae</taxon>
        <taxon>Streptophyta</taxon>
        <taxon>Embryophyta</taxon>
        <taxon>Tracheophyta</taxon>
        <taxon>Spermatophyta</taxon>
        <taxon>Magnoliopsida</taxon>
        <taxon>Ranunculales</taxon>
        <taxon>Ranunculaceae</taxon>
        <taxon>Thalictroideae</taxon>
        <taxon>Aquilegia</taxon>
    </lineage>
</organism>
<evidence type="ECO:0000313" key="4">
    <source>
        <dbReference type="Proteomes" id="UP000230069"/>
    </source>
</evidence>
<sequence length="469" mass="54643">MRRSRSPNPYHRGTQPPRARIRSEDENHINFTASSSSKRLKTYHGGGNDGIDRISELPDVLLQHILSFIDMEEVIRNTSLLSKRWCNLWISLPILNFNHYSMRQIKQYSFTKFVDRVLLRRDNSVINSLRIWYHRRHYGSMRSIEDWMSYAARKNVEQVCLDFYSHCKKDDEILPWPKLSKIQVFDLRARELLIPHSVFLDTQLKSLKLELVRLPEGNLTLSCSVLEKLTISYCDHSDVKLLNICAPKLNTLELKNDHDYNDTCKLRISTPNLKSLLLKGSMYMSYSFNKLSSLVKAKFECYEVPDVDIMRKILGSLNNATTLELCGELLEFSVRSPHQLLDIFVNLKCLKLIGWSGGSSMLHSLLMNSYSIETLVLDIDHVLESRHDWRELFQCIYRLKSIEIKGVRGCENELNLFEFILKNAVVLEDFTIYGYESLRCNSREELAKFNMKIHSVPRASSSVKILVFF</sequence>
<evidence type="ECO:0000256" key="1">
    <source>
        <dbReference type="SAM" id="MobiDB-lite"/>
    </source>
</evidence>
<dbReference type="Pfam" id="PF08387">
    <property type="entry name" value="FBD"/>
    <property type="match status" value="1"/>
</dbReference>
<keyword evidence="4" id="KW-1185">Reference proteome</keyword>
<dbReference type="PROSITE" id="PS50181">
    <property type="entry name" value="FBOX"/>
    <property type="match status" value="1"/>
</dbReference>
<accession>A0A2G5EM66</accession>
<dbReference type="InterPro" id="IPR036047">
    <property type="entry name" value="F-box-like_dom_sf"/>
</dbReference>
<gene>
    <name evidence="3" type="ORF">AQUCO_00700906v1</name>
</gene>
<dbReference type="Gene3D" id="1.20.1280.50">
    <property type="match status" value="1"/>
</dbReference>
<dbReference type="OrthoDB" id="810154at2759"/>
<dbReference type="CDD" id="cd22160">
    <property type="entry name" value="F-box_AtFBL13-like"/>
    <property type="match status" value="1"/>
</dbReference>
<dbReference type="InterPro" id="IPR053197">
    <property type="entry name" value="F-box_SCFL_complex_component"/>
</dbReference>
<dbReference type="Pfam" id="PF00646">
    <property type="entry name" value="F-box"/>
    <property type="match status" value="1"/>
</dbReference>
<dbReference type="PANTHER" id="PTHR34223:SF51">
    <property type="entry name" value="OS06G0556300 PROTEIN"/>
    <property type="match status" value="1"/>
</dbReference>
<dbReference type="InterPro" id="IPR006566">
    <property type="entry name" value="FBD"/>
</dbReference>
<dbReference type="InterPro" id="IPR053781">
    <property type="entry name" value="F-box_AtFBL13-like"/>
</dbReference>
<dbReference type="SUPFAM" id="SSF52047">
    <property type="entry name" value="RNI-like"/>
    <property type="match status" value="1"/>
</dbReference>
<dbReference type="PANTHER" id="PTHR34223">
    <property type="entry name" value="OS11G0201299 PROTEIN"/>
    <property type="match status" value="1"/>
</dbReference>
<dbReference type="EMBL" id="KZ305024">
    <property type="protein sequence ID" value="PIA56865.1"/>
    <property type="molecule type" value="Genomic_DNA"/>
</dbReference>
<dbReference type="STRING" id="218851.A0A2G5EM66"/>
<protein>
    <recommendedName>
        <fullName evidence="2">F-box domain-containing protein</fullName>
    </recommendedName>
</protein>
<dbReference type="InParanoid" id="A0A2G5EM66"/>
<proteinExistence type="predicted"/>
<name>A0A2G5EM66_AQUCA</name>
<dbReference type="AlphaFoldDB" id="A0A2G5EM66"/>